<accession>A0A089NTL3</accession>
<evidence type="ECO:0000313" key="5">
    <source>
        <dbReference type="Proteomes" id="UP000029492"/>
    </source>
</evidence>
<dbReference type="GO" id="GO:0003677">
    <property type="term" value="F:DNA binding"/>
    <property type="evidence" value="ECO:0007669"/>
    <property type="project" value="UniProtKB-UniRule"/>
</dbReference>
<keyword evidence="2" id="KW-0963">Cytoplasm</keyword>
<organism evidence="4 5">
    <name type="scientific">Methylobacterium oryzae CBMB20</name>
    <dbReference type="NCBI Taxonomy" id="693986"/>
    <lineage>
        <taxon>Bacteria</taxon>
        <taxon>Pseudomonadati</taxon>
        <taxon>Pseudomonadota</taxon>
        <taxon>Alphaproteobacteria</taxon>
        <taxon>Hyphomicrobiales</taxon>
        <taxon>Methylobacteriaceae</taxon>
        <taxon>Methylobacterium</taxon>
    </lineage>
</organism>
<dbReference type="PANTHER" id="PTHR33449:SF1">
    <property type="entry name" value="NUCLEOID-ASSOCIATED PROTEIN YBAB"/>
    <property type="match status" value="1"/>
</dbReference>
<dbReference type="InterPro" id="IPR004401">
    <property type="entry name" value="YbaB/EbfC"/>
</dbReference>
<dbReference type="Gene3D" id="3.30.1310.10">
    <property type="entry name" value="Nucleoid-associated protein YbaB-like domain"/>
    <property type="match status" value="1"/>
</dbReference>
<dbReference type="eggNOG" id="COG0718">
    <property type="taxonomic scope" value="Bacteria"/>
</dbReference>
<evidence type="ECO:0000256" key="2">
    <source>
        <dbReference type="HAMAP-Rule" id="MF_00274"/>
    </source>
</evidence>
<proteinExistence type="inferred from homology"/>
<dbReference type="NCBIfam" id="TIGR00103">
    <property type="entry name" value="DNA_YbaB_EbfC"/>
    <property type="match status" value="1"/>
</dbReference>
<dbReference type="AlphaFoldDB" id="A0A089NTL3"/>
<dbReference type="RefSeq" id="WP_043347589.1">
    <property type="nucleotide sequence ID" value="NZ_CP003811.1"/>
</dbReference>
<sequence length="107" mass="11486">MRDLMGIMKQAQAMQEKMANLQSEMDGIEVTGASGGGSVRVTMTAKGQMTGVSIDPSLMVADEREILEDLIVAACNDARGKAEATMQQRMAELTKDLPLPPGMKLPF</sequence>
<keyword evidence="5" id="KW-1185">Reference proteome</keyword>
<dbReference type="SUPFAM" id="SSF82607">
    <property type="entry name" value="YbaB-like"/>
    <property type="match status" value="1"/>
</dbReference>
<keyword evidence="1 2" id="KW-0238">DNA-binding</keyword>
<comment type="subunit">
    <text evidence="2">Homodimer.</text>
</comment>
<evidence type="ECO:0000256" key="1">
    <source>
        <dbReference type="ARBA" id="ARBA00023125"/>
    </source>
</evidence>
<name>A0A089NTL3_9HYPH</name>
<comment type="function">
    <text evidence="2">Binds to DNA and alters its conformation. May be involved in regulation of gene expression, nucleoid organization and DNA protection.</text>
</comment>
<dbReference type="PANTHER" id="PTHR33449">
    <property type="entry name" value="NUCLEOID-ASSOCIATED PROTEIN YBAB"/>
    <property type="match status" value="1"/>
</dbReference>
<dbReference type="GO" id="GO:0005829">
    <property type="term" value="C:cytosol"/>
    <property type="evidence" value="ECO:0007669"/>
    <property type="project" value="TreeGrafter"/>
</dbReference>
<dbReference type="InterPro" id="IPR036894">
    <property type="entry name" value="YbaB-like_sf"/>
</dbReference>
<dbReference type="KEGG" id="mor:MOC_3526"/>
<evidence type="ECO:0000313" key="4">
    <source>
        <dbReference type="EMBL" id="AIQ91281.1"/>
    </source>
</evidence>
<feature type="coiled-coil region" evidence="3">
    <location>
        <begin position="4"/>
        <end position="31"/>
    </location>
</feature>
<dbReference type="STRING" id="693986.MOC_3526"/>
<keyword evidence="3" id="KW-0175">Coiled coil</keyword>
<dbReference type="GeneID" id="96603303"/>
<reference evidence="4 5" key="1">
    <citation type="journal article" date="2014" name="PLoS ONE">
        <title>Genome Information of Methylobacterium oryzae, a Plant-Probiotic Methylotroph in the Phyllosphere.</title>
        <authorList>
            <person name="Kwak M.J."/>
            <person name="Jeong H."/>
            <person name="Madhaiyan M."/>
            <person name="Lee Y."/>
            <person name="Sa T.M."/>
            <person name="Oh T.K."/>
            <person name="Kim J.F."/>
        </authorList>
    </citation>
    <scope>NUCLEOTIDE SEQUENCE [LARGE SCALE GENOMIC DNA]</scope>
    <source>
        <strain evidence="4 5">CBMB20</strain>
    </source>
</reference>
<dbReference type="GO" id="GO:0043590">
    <property type="term" value="C:bacterial nucleoid"/>
    <property type="evidence" value="ECO:0007669"/>
    <property type="project" value="UniProtKB-UniRule"/>
</dbReference>
<dbReference type="HOGENOM" id="CLU_140930_0_1_5"/>
<dbReference type="Proteomes" id="UP000029492">
    <property type="component" value="Chromosome"/>
</dbReference>
<evidence type="ECO:0000256" key="3">
    <source>
        <dbReference type="SAM" id="Coils"/>
    </source>
</evidence>
<dbReference type="EMBL" id="CP003811">
    <property type="protein sequence ID" value="AIQ91281.1"/>
    <property type="molecule type" value="Genomic_DNA"/>
</dbReference>
<dbReference type="HAMAP" id="MF_00274">
    <property type="entry name" value="DNA_YbaB_EbfC"/>
    <property type="match status" value="1"/>
</dbReference>
<dbReference type="Pfam" id="PF02575">
    <property type="entry name" value="YbaB_DNA_bd"/>
    <property type="match status" value="1"/>
</dbReference>
<comment type="similarity">
    <text evidence="2">Belongs to the YbaB/EbfC family.</text>
</comment>
<gene>
    <name evidence="4" type="ORF">MOC_3526</name>
</gene>
<protein>
    <recommendedName>
        <fullName evidence="2">Nucleoid-associated protein MOC_3526</fullName>
    </recommendedName>
</protein>
<dbReference type="PIRSF" id="PIRSF004555">
    <property type="entry name" value="UCP004555"/>
    <property type="match status" value="1"/>
</dbReference>
<comment type="subcellular location">
    <subcellularLocation>
        <location evidence="2">Cytoplasm</location>
        <location evidence="2">Nucleoid</location>
    </subcellularLocation>
</comment>